<reference evidence="2" key="1">
    <citation type="journal article" date="2014" name="Int. J. Syst. Evol. Microbiol.">
        <title>Complete genome sequence of Corynebacterium casei LMG S-19264T (=DSM 44701T), isolated from a smear-ripened cheese.</title>
        <authorList>
            <consortium name="US DOE Joint Genome Institute (JGI-PGF)"/>
            <person name="Walter F."/>
            <person name="Albersmeier A."/>
            <person name="Kalinowski J."/>
            <person name="Ruckert C."/>
        </authorList>
    </citation>
    <scope>NUCLEOTIDE SEQUENCE</scope>
    <source>
        <strain evidence="2">CGMCC 4.7368</strain>
    </source>
</reference>
<dbReference type="Proteomes" id="UP000646523">
    <property type="component" value="Unassembled WGS sequence"/>
</dbReference>
<dbReference type="PROSITE" id="PS51186">
    <property type="entry name" value="GNAT"/>
    <property type="match status" value="2"/>
</dbReference>
<gene>
    <name evidence="2" type="ORF">GCM10012289_68630</name>
</gene>
<dbReference type="InterPro" id="IPR051908">
    <property type="entry name" value="Ribosomal_N-acetyltransferase"/>
</dbReference>
<feature type="domain" description="N-acetyltransferase" evidence="1">
    <location>
        <begin position="25"/>
        <end position="165"/>
    </location>
</feature>
<accession>A0A917ZDQ5</accession>
<dbReference type="SUPFAM" id="SSF55729">
    <property type="entry name" value="Acyl-CoA N-acyltransferases (Nat)"/>
    <property type="match status" value="2"/>
</dbReference>
<dbReference type="PANTHER" id="PTHR43441:SF10">
    <property type="entry name" value="ACETYLTRANSFERASE"/>
    <property type="match status" value="1"/>
</dbReference>
<dbReference type="EMBL" id="BMNH01000034">
    <property type="protein sequence ID" value="GGO80911.1"/>
    <property type="molecule type" value="Genomic_DNA"/>
</dbReference>
<feature type="domain" description="N-acetyltransferase" evidence="1">
    <location>
        <begin position="197"/>
        <end position="362"/>
    </location>
</feature>
<keyword evidence="3" id="KW-1185">Reference proteome</keyword>
<dbReference type="InterPro" id="IPR016181">
    <property type="entry name" value="Acyl_CoA_acyltransferase"/>
</dbReference>
<dbReference type="AlphaFoldDB" id="A0A917ZDQ5"/>
<dbReference type="PANTHER" id="PTHR43441">
    <property type="entry name" value="RIBOSOMAL-PROTEIN-SERINE ACETYLTRANSFERASE"/>
    <property type="match status" value="1"/>
</dbReference>
<dbReference type="GO" id="GO:1990189">
    <property type="term" value="F:protein N-terminal-serine acetyltransferase activity"/>
    <property type="evidence" value="ECO:0007669"/>
    <property type="project" value="TreeGrafter"/>
</dbReference>
<dbReference type="Pfam" id="PF13302">
    <property type="entry name" value="Acetyltransf_3"/>
    <property type="match status" value="2"/>
</dbReference>
<proteinExistence type="predicted"/>
<dbReference type="GO" id="GO:0005737">
    <property type="term" value="C:cytoplasm"/>
    <property type="evidence" value="ECO:0007669"/>
    <property type="project" value="TreeGrafter"/>
</dbReference>
<evidence type="ECO:0000259" key="1">
    <source>
        <dbReference type="PROSITE" id="PS51186"/>
    </source>
</evidence>
<evidence type="ECO:0000313" key="3">
    <source>
        <dbReference type="Proteomes" id="UP000646523"/>
    </source>
</evidence>
<dbReference type="GO" id="GO:0008999">
    <property type="term" value="F:protein-N-terminal-alanine acetyltransferase activity"/>
    <property type="evidence" value="ECO:0007669"/>
    <property type="project" value="TreeGrafter"/>
</dbReference>
<protein>
    <recommendedName>
        <fullName evidence="1">N-acetyltransferase domain-containing protein</fullName>
    </recommendedName>
</protein>
<dbReference type="Gene3D" id="3.40.630.30">
    <property type="match status" value="2"/>
</dbReference>
<dbReference type="RefSeq" id="WP_189128384.1">
    <property type="nucleotide sequence ID" value="NZ_BMNH01000034.1"/>
</dbReference>
<sequence length="363" mass="39556">MFPREMISSGSLVLRAPAGADAESIVAACDDPVTAEFLPALPAPYTPRDARAYLTAAAAKWECGGAEFAITENGRYVGSVGVSAPDEQATVEMGYLVAPWARGKGVASTAARAVAEWLFDHGVHRVEIQAIVENIASLRVAGKAGFTEEGRRRDAKMLRDGRRTDFICFARLAHDSGAYVPPYLPPFEGGELTDGVVRLVQMAPEDAGDFHRMLAEPSVAAYNLGPPSTLDDDRRRCRYTGYWWVSGQRIELAVRDAASGAFAGHLQLMQVTPVLGQAMIGYSLRSAFRGRGFMTRAVRLLTDWAFARTTLHRIVAGTDISNTASHGVLERAGFSRESVHRELFPQSDGTRSDDVEWVLLRPR</sequence>
<evidence type="ECO:0000313" key="2">
    <source>
        <dbReference type="EMBL" id="GGO80911.1"/>
    </source>
</evidence>
<organism evidence="2 3">
    <name type="scientific">Nonomuraea cavernae</name>
    <dbReference type="NCBI Taxonomy" id="2045107"/>
    <lineage>
        <taxon>Bacteria</taxon>
        <taxon>Bacillati</taxon>
        <taxon>Actinomycetota</taxon>
        <taxon>Actinomycetes</taxon>
        <taxon>Streptosporangiales</taxon>
        <taxon>Streptosporangiaceae</taxon>
        <taxon>Nonomuraea</taxon>
    </lineage>
</organism>
<dbReference type="CDD" id="cd04301">
    <property type="entry name" value="NAT_SF"/>
    <property type="match status" value="1"/>
</dbReference>
<comment type="caution">
    <text evidence="2">The sequence shown here is derived from an EMBL/GenBank/DDBJ whole genome shotgun (WGS) entry which is preliminary data.</text>
</comment>
<reference evidence="2" key="2">
    <citation type="submission" date="2020-09" db="EMBL/GenBank/DDBJ databases">
        <authorList>
            <person name="Sun Q."/>
            <person name="Zhou Y."/>
        </authorList>
    </citation>
    <scope>NUCLEOTIDE SEQUENCE</scope>
    <source>
        <strain evidence="2">CGMCC 4.7368</strain>
    </source>
</reference>
<dbReference type="InterPro" id="IPR000182">
    <property type="entry name" value="GNAT_dom"/>
</dbReference>
<name>A0A917ZDQ5_9ACTN</name>